<keyword evidence="6 8" id="KW-0067">ATP-binding</keyword>
<dbReference type="EC" id="6.3.2.2" evidence="8"/>
<dbReference type="GO" id="GO:0004357">
    <property type="term" value="F:glutamate-cysteine ligase activity"/>
    <property type="evidence" value="ECO:0007669"/>
    <property type="project" value="UniProtKB-UniRule"/>
</dbReference>
<proteinExistence type="inferred from homology"/>
<dbReference type="InterPro" id="IPR007370">
    <property type="entry name" value="Glu_cys_ligase"/>
</dbReference>
<dbReference type="GO" id="GO:0005524">
    <property type="term" value="F:ATP binding"/>
    <property type="evidence" value="ECO:0007669"/>
    <property type="project" value="UniProtKB-KW"/>
</dbReference>
<dbReference type="SUPFAM" id="SSF55931">
    <property type="entry name" value="Glutamine synthetase/guanido kinase"/>
    <property type="match status" value="1"/>
</dbReference>
<comment type="catalytic activity">
    <reaction evidence="7 8 9">
        <text>L-cysteine + L-glutamate + ATP = gamma-L-glutamyl-L-cysteine + ADP + phosphate + H(+)</text>
        <dbReference type="Rhea" id="RHEA:13285"/>
        <dbReference type="ChEBI" id="CHEBI:15378"/>
        <dbReference type="ChEBI" id="CHEBI:29985"/>
        <dbReference type="ChEBI" id="CHEBI:30616"/>
        <dbReference type="ChEBI" id="CHEBI:35235"/>
        <dbReference type="ChEBI" id="CHEBI:43474"/>
        <dbReference type="ChEBI" id="CHEBI:58173"/>
        <dbReference type="ChEBI" id="CHEBI:456216"/>
        <dbReference type="EC" id="6.3.2.2"/>
    </reaction>
</comment>
<dbReference type="Gene3D" id="3.30.590.20">
    <property type="match status" value="1"/>
</dbReference>
<organism evidence="11 12">
    <name type="scientific">Marinomonas fungiae</name>
    <dbReference type="NCBI Taxonomy" id="1137284"/>
    <lineage>
        <taxon>Bacteria</taxon>
        <taxon>Pseudomonadati</taxon>
        <taxon>Pseudomonadota</taxon>
        <taxon>Gammaproteobacteria</taxon>
        <taxon>Oceanospirillales</taxon>
        <taxon>Oceanospirillaceae</taxon>
        <taxon>Marinomonas</taxon>
    </lineage>
</organism>
<evidence type="ECO:0000313" key="11">
    <source>
        <dbReference type="EMBL" id="CUB02711.1"/>
    </source>
</evidence>
<dbReference type="AlphaFoldDB" id="A0A0K6II18"/>
<dbReference type="GO" id="GO:0005829">
    <property type="term" value="C:cytosol"/>
    <property type="evidence" value="ECO:0007669"/>
    <property type="project" value="TreeGrafter"/>
</dbReference>
<dbReference type="GO" id="GO:0046872">
    <property type="term" value="F:metal ion binding"/>
    <property type="evidence" value="ECO:0007669"/>
    <property type="project" value="TreeGrafter"/>
</dbReference>
<feature type="domain" description="Glutamate--cysteine ligase" evidence="10">
    <location>
        <begin position="26"/>
        <end position="390"/>
    </location>
</feature>
<comment type="similarity">
    <text evidence="2 8">Belongs to the glutamate--cysteine ligase type 1 family. Type 1 subfamily.</text>
</comment>
<dbReference type="HAMAP" id="MF_00578">
    <property type="entry name" value="Glu_cys_ligase"/>
    <property type="match status" value="1"/>
</dbReference>
<evidence type="ECO:0000259" key="10">
    <source>
        <dbReference type="Pfam" id="PF04262"/>
    </source>
</evidence>
<evidence type="ECO:0000256" key="3">
    <source>
        <dbReference type="ARBA" id="ARBA00022598"/>
    </source>
</evidence>
<comment type="pathway">
    <text evidence="1 8 9">Sulfur metabolism; glutathione biosynthesis; glutathione from L-cysteine and L-glutamate: step 1/2.</text>
</comment>
<dbReference type="Pfam" id="PF04262">
    <property type="entry name" value="Glu_cys_ligase"/>
    <property type="match status" value="1"/>
</dbReference>
<name>A0A0K6II18_9GAMM</name>
<dbReference type="PANTHER" id="PTHR38761">
    <property type="entry name" value="GLUTAMATE--CYSTEINE LIGASE"/>
    <property type="match status" value="1"/>
</dbReference>
<evidence type="ECO:0000313" key="12">
    <source>
        <dbReference type="Proteomes" id="UP000182769"/>
    </source>
</evidence>
<dbReference type="Proteomes" id="UP000182769">
    <property type="component" value="Unassembled WGS sequence"/>
</dbReference>
<evidence type="ECO:0000256" key="9">
    <source>
        <dbReference type="RuleBase" id="RU004391"/>
    </source>
</evidence>
<accession>A0A0K6II18</accession>
<reference evidence="12" key="1">
    <citation type="submission" date="2015-08" db="EMBL/GenBank/DDBJ databases">
        <authorList>
            <person name="Varghese N."/>
        </authorList>
    </citation>
    <scope>NUCLEOTIDE SEQUENCE [LARGE SCALE GENOMIC DNA]</scope>
    <source>
        <strain evidence="12">JCM 18476</strain>
    </source>
</reference>
<keyword evidence="5 8" id="KW-0547">Nucleotide-binding</keyword>
<evidence type="ECO:0000256" key="4">
    <source>
        <dbReference type="ARBA" id="ARBA00022684"/>
    </source>
</evidence>
<protein>
    <recommendedName>
        <fullName evidence="8">Glutamate--cysteine ligase</fullName>
        <ecNumber evidence="8">6.3.2.2</ecNumber>
    </recommendedName>
    <alternativeName>
        <fullName evidence="8">Gamma-ECS</fullName>
        <shortName evidence="8">GCS</shortName>
    </alternativeName>
    <alternativeName>
        <fullName evidence="8">Gamma-glutamylcysteine synthetase</fullName>
    </alternativeName>
</protein>
<dbReference type="PANTHER" id="PTHR38761:SF1">
    <property type="entry name" value="GLUTAMATE--CYSTEINE LIGASE"/>
    <property type="match status" value="1"/>
</dbReference>
<dbReference type="GO" id="GO:0006750">
    <property type="term" value="P:glutathione biosynthetic process"/>
    <property type="evidence" value="ECO:0007669"/>
    <property type="project" value="UniProtKB-UniRule"/>
</dbReference>
<keyword evidence="3 8" id="KW-0436">Ligase</keyword>
<keyword evidence="4 8" id="KW-0317">Glutathione biosynthesis</keyword>
<evidence type="ECO:0000256" key="5">
    <source>
        <dbReference type="ARBA" id="ARBA00022741"/>
    </source>
</evidence>
<dbReference type="EMBL" id="CYHG01000002">
    <property type="protein sequence ID" value="CUB02711.1"/>
    <property type="molecule type" value="Genomic_DNA"/>
</dbReference>
<gene>
    <name evidence="8" type="primary">gshA</name>
    <name evidence="11" type="ORF">Ga0061065_10248</name>
</gene>
<evidence type="ECO:0000256" key="2">
    <source>
        <dbReference type="ARBA" id="ARBA00008772"/>
    </source>
</evidence>
<sequence>MLRNIHDALTKLDQCMIQSGDLSAVTFHRGVEREALRVSRTDGKISQVPHPKALGSALTHPSITTDYSEALMEFITGVHDSVEGVIQELRDIHLMTNRVLDDMDECLWPGSMPCALKDNAEVPIAYYGESNSGKLKRVYREGLSNRYGRIMQCIAGMHYNFSFSDSFWAFLADFRGADISNDKALQEFKSQQYFALIRNFRRKSWVLSLLFGASPAIDVSFLPSKPDKLSELGSRTWFGPSATSLRMSDIGYQNKAQDGLFVCYNEVDTYINTIKGALRTPYPAYEKIGVKVDGEYKQLSHNILQIENEYYSDIRPKRVTQSGEHPSAALQKRGVEYIEVRIMDLDPTSPIGMKPETLYFLDTFLMCCMLHSDDRLGAEECQQLRKTQQEIATHGRELDDSFDFGFGPITLREKANELLTHMQEIAQFLTDRTGNFAYTDSLALQKGKLENLETLPAAQVIKQCEQYGSYQEAMLAIGKAQQQAWLAQEVSHELEQQYQAWAEQSIAQQADIEASDEMDFDAFLRHYMQPQ</sequence>
<evidence type="ECO:0000256" key="1">
    <source>
        <dbReference type="ARBA" id="ARBA00005006"/>
    </source>
</evidence>
<keyword evidence="12" id="KW-1185">Reference proteome</keyword>
<dbReference type="InterPro" id="IPR014746">
    <property type="entry name" value="Gln_synth/guanido_kin_cat_dom"/>
</dbReference>
<evidence type="ECO:0000256" key="8">
    <source>
        <dbReference type="HAMAP-Rule" id="MF_00578"/>
    </source>
</evidence>
<dbReference type="UniPathway" id="UPA00142">
    <property type="reaction ID" value="UER00209"/>
</dbReference>
<dbReference type="InterPro" id="IPR006334">
    <property type="entry name" value="Glut_cys_ligase"/>
</dbReference>
<evidence type="ECO:0000256" key="6">
    <source>
        <dbReference type="ARBA" id="ARBA00022840"/>
    </source>
</evidence>
<dbReference type="RefSeq" id="WP_245624619.1">
    <property type="nucleotide sequence ID" value="NZ_CYHG01000002.1"/>
</dbReference>
<dbReference type="NCBIfam" id="TIGR01434">
    <property type="entry name" value="glu_cys_ligase"/>
    <property type="match status" value="1"/>
</dbReference>
<evidence type="ECO:0000256" key="7">
    <source>
        <dbReference type="ARBA" id="ARBA00048819"/>
    </source>
</evidence>
<dbReference type="STRING" id="1137284.GCA_001418205_00553"/>